<evidence type="ECO:0000256" key="1">
    <source>
        <dbReference type="SAM" id="MobiDB-lite"/>
    </source>
</evidence>
<protein>
    <submittedName>
        <fullName evidence="2">Uncharacterized protein</fullName>
    </submittedName>
</protein>
<proteinExistence type="predicted"/>
<keyword evidence="3" id="KW-1185">Reference proteome</keyword>
<gene>
    <name evidence="2" type="ORF">AVEN_188810_1</name>
</gene>
<accession>A0A4Y2BVC2</accession>
<dbReference type="AlphaFoldDB" id="A0A4Y2BVC2"/>
<sequence>MQKCSSLITQELRNGNTGQKLPQEEKETNSHLPEESVALRVLLSLNKIGVKERELRSSYLCRLHSLSAVKNGAITTGDSNILRAVL</sequence>
<feature type="compositionally biased region" description="Polar residues" evidence="1">
    <location>
        <begin position="1"/>
        <end position="20"/>
    </location>
</feature>
<feature type="compositionally biased region" description="Basic and acidic residues" evidence="1">
    <location>
        <begin position="22"/>
        <end position="32"/>
    </location>
</feature>
<dbReference type="EMBL" id="BGPR01000108">
    <property type="protein sequence ID" value="GBL95064.1"/>
    <property type="molecule type" value="Genomic_DNA"/>
</dbReference>
<organism evidence="2 3">
    <name type="scientific">Araneus ventricosus</name>
    <name type="common">Orbweaver spider</name>
    <name type="synonym">Epeira ventricosa</name>
    <dbReference type="NCBI Taxonomy" id="182803"/>
    <lineage>
        <taxon>Eukaryota</taxon>
        <taxon>Metazoa</taxon>
        <taxon>Ecdysozoa</taxon>
        <taxon>Arthropoda</taxon>
        <taxon>Chelicerata</taxon>
        <taxon>Arachnida</taxon>
        <taxon>Araneae</taxon>
        <taxon>Araneomorphae</taxon>
        <taxon>Entelegynae</taxon>
        <taxon>Araneoidea</taxon>
        <taxon>Araneidae</taxon>
        <taxon>Araneus</taxon>
    </lineage>
</organism>
<dbReference type="Proteomes" id="UP000499080">
    <property type="component" value="Unassembled WGS sequence"/>
</dbReference>
<evidence type="ECO:0000313" key="3">
    <source>
        <dbReference type="Proteomes" id="UP000499080"/>
    </source>
</evidence>
<comment type="caution">
    <text evidence="2">The sequence shown here is derived from an EMBL/GenBank/DDBJ whole genome shotgun (WGS) entry which is preliminary data.</text>
</comment>
<reference evidence="2 3" key="1">
    <citation type="journal article" date="2019" name="Sci. Rep.">
        <title>Orb-weaving spider Araneus ventricosus genome elucidates the spidroin gene catalogue.</title>
        <authorList>
            <person name="Kono N."/>
            <person name="Nakamura H."/>
            <person name="Ohtoshi R."/>
            <person name="Moran D.A.P."/>
            <person name="Shinohara A."/>
            <person name="Yoshida Y."/>
            <person name="Fujiwara M."/>
            <person name="Mori M."/>
            <person name="Tomita M."/>
            <person name="Arakawa K."/>
        </authorList>
    </citation>
    <scope>NUCLEOTIDE SEQUENCE [LARGE SCALE GENOMIC DNA]</scope>
</reference>
<feature type="region of interest" description="Disordered" evidence="1">
    <location>
        <begin position="1"/>
        <end position="32"/>
    </location>
</feature>
<name>A0A4Y2BVC2_ARAVE</name>
<evidence type="ECO:0000313" key="2">
    <source>
        <dbReference type="EMBL" id="GBL95064.1"/>
    </source>
</evidence>